<dbReference type="EMBL" id="KN832162">
    <property type="protein sequence ID" value="KIN93491.1"/>
    <property type="molecule type" value="Genomic_DNA"/>
</dbReference>
<accession>A0A0C3J721</accession>
<proteinExistence type="predicted"/>
<evidence type="ECO:0000313" key="2">
    <source>
        <dbReference type="Proteomes" id="UP000054217"/>
    </source>
</evidence>
<organism evidence="1 2">
    <name type="scientific">Pisolithus tinctorius Marx 270</name>
    <dbReference type="NCBI Taxonomy" id="870435"/>
    <lineage>
        <taxon>Eukaryota</taxon>
        <taxon>Fungi</taxon>
        <taxon>Dikarya</taxon>
        <taxon>Basidiomycota</taxon>
        <taxon>Agaricomycotina</taxon>
        <taxon>Agaricomycetes</taxon>
        <taxon>Agaricomycetidae</taxon>
        <taxon>Boletales</taxon>
        <taxon>Sclerodermatineae</taxon>
        <taxon>Pisolithaceae</taxon>
        <taxon>Pisolithus</taxon>
    </lineage>
</organism>
<name>A0A0C3J721_PISTI</name>
<sequence>MASGRAARSTVRARSHHMPQTIVPPVVHIRSASSADFRAIFGQVAIRSNRI</sequence>
<gene>
    <name evidence="1" type="ORF">M404DRAFT_1008891</name>
</gene>
<dbReference type="AlphaFoldDB" id="A0A0C3J721"/>
<protein>
    <submittedName>
        <fullName evidence="1">Uncharacterized protein</fullName>
    </submittedName>
</protein>
<dbReference type="Proteomes" id="UP000054217">
    <property type="component" value="Unassembled WGS sequence"/>
</dbReference>
<keyword evidence="2" id="KW-1185">Reference proteome</keyword>
<dbReference type="HOGENOM" id="CLU_3107371_0_0_1"/>
<evidence type="ECO:0000313" key="1">
    <source>
        <dbReference type="EMBL" id="KIN93491.1"/>
    </source>
</evidence>
<reference evidence="1 2" key="1">
    <citation type="submission" date="2014-04" db="EMBL/GenBank/DDBJ databases">
        <authorList>
            <consortium name="DOE Joint Genome Institute"/>
            <person name="Kuo A."/>
            <person name="Kohler A."/>
            <person name="Costa M.D."/>
            <person name="Nagy L.G."/>
            <person name="Floudas D."/>
            <person name="Copeland A."/>
            <person name="Barry K.W."/>
            <person name="Cichocki N."/>
            <person name="Veneault-Fourrey C."/>
            <person name="LaButti K."/>
            <person name="Lindquist E.A."/>
            <person name="Lipzen A."/>
            <person name="Lundell T."/>
            <person name="Morin E."/>
            <person name="Murat C."/>
            <person name="Sun H."/>
            <person name="Tunlid A."/>
            <person name="Henrissat B."/>
            <person name="Grigoriev I.V."/>
            <person name="Hibbett D.S."/>
            <person name="Martin F."/>
            <person name="Nordberg H.P."/>
            <person name="Cantor M.N."/>
            <person name="Hua S.X."/>
        </authorList>
    </citation>
    <scope>NUCLEOTIDE SEQUENCE [LARGE SCALE GENOMIC DNA]</scope>
    <source>
        <strain evidence="1 2">Marx 270</strain>
    </source>
</reference>
<dbReference type="InParanoid" id="A0A0C3J721"/>
<reference evidence="2" key="2">
    <citation type="submission" date="2015-01" db="EMBL/GenBank/DDBJ databases">
        <title>Evolutionary Origins and Diversification of the Mycorrhizal Mutualists.</title>
        <authorList>
            <consortium name="DOE Joint Genome Institute"/>
            <consortium name="Mycorrhizal Genomics Consortium"/>
            <person name="Kohler A."/>
            <person name="Kuo A."/>
            <person name="Nagy L.G."/>
            <person name="Floudas D."/>
            <person name="Copeland A."/>
            <person name="Barry K.W."/>
            <person name="Cichocki N."/>
            <person name="Veneault-Fourrey C."/>
            <person name="LaButti K."/>
            <person name="Lindquist E.A."/>
            <person name="Lipzen A."/>
            <person name="Lundell T."/>
            <person name="Morin E."/>
            <person name="Murat C."/>
            <person name="Riley R."/>
            <person name="Ohm R."/>
            <person name="Sun H."/>
            <person name="Tunlid A."/>
            <person name="Henrissat B."/>
            <person name="Grigoriev I.V."/>
            <person name="Hibbett D.S."/>
            <person name="Martin F."/>
        </authorList>
    </citation>
    <scope>NUCLEOTIDE SEQUENCE [LARGE SCALE GENOMIC DNA]</scope>
    <source>
        <strain evidence="2">Marx 270</strain>
    </source>
</reference>